<organism evidence="1">
    <name type="scientific">marine sediment metagenome</name>
    <dbReference type="NCBI Taxonomy" id="412755"/>
    <lineage>
        <taxon>unclassified sequences</taxon>
        <taxon>metagenomes</taxon>
        <taxon>ecological metagenomes</taxon>
    </lineage>
</organism>
<dbReference type="EMBL" id="BARV01024662">
    <property type="protein sequence ID" value="GAI35703.1"/>
    <property type="molecule type" value="Genomic_DNA"/>
</dbReference>
<name>X1MWP2_9ZZZZ</name>
<reference evidence="1" key="1">
    <citation type="journal article" date="2014" name="Front. Microbiol.">
        <title>High frequency of phylogenetically diverse reductive dehalogenase-homologous genes in deep subseafloor sedimentary metagenomes.</title>
        <authorList>
            <person name="Kawai M."/>
            <person name="Futagami T."/>
            <person name="Toyoda A."/>
            <person name="Takaki Y."/>
            <person name="Nishi S."/>
            <person name="Hori S."/>
            <person name="Arai W."/>
            <person name="Tsubouchi T."/>
            <person name="Morono Y."/>
            <person name="Uchiyama I."/>
            <person name="Ito T."/>
            <person name="Fujiyama A."/>
            <person name="Inagaki F."/>
            <person name="Takami H."/>
        </authorList>
    </citation>
    <scope>NUCLEOTIDE SEQUENCE</scope>
    <source>
        <strain evidence="1">Expedition CK06-06</strain>
    </source>
</reference>
<accession>X1MWP2</accession>
<comment type="caution">
    <text evidence="1">The sequence shown here is derived from an EMBL/GenBank/DDBJ whole genome shotgun (WGS) entry which is preliminary data.</text>
</comment>
<dbReference type="AlphaFoldDB" id="X1MWP2"/>
<protein>
    <submittedName>
        <fullName evidence="1">Uncharacterized protein</fullName>
    </submittedName>
</protein>
<sequence length="104" mass="12438">MSAPSIYKPKITPEQRGIIVRALRVYLLGLVKDLDGKRPIGPEQREEADEIEACFILYRRFKTRKIGRAYPYWWRQTYDSRLTEIYWELMEDIRQEDPEKAEGS</sequence>
<evidence type="ECO:0000313" key="1">
    <source>
        <dbReference type="EMBL" id="GAI35703.1"/>
    </source>
</evidence>
<proteinExistence type="predicted"/>
<gene>
    <name evidence="1" type="ORF">S06H3_40216</name>
</gene>